<sequence length="120" mass="13627">MKNTSMSSLLKKIMCCGMKSFPSADLPEGRVRVYVGKDVPCKFELEANYLNHPLFENLLELSVDEFGYSYNGALRIACDIDLFQYLLELLNSRNPSAHYMELQDLITKFYDGNGDQKGAI</sequence>
<protein>
    <recommendedName>
        <fullName evidence="4">Small auxin up regulated protein</fullName>
    </recommendedName>
</protein>
<comment type="similarity">
    <text evidence="1">Belongs to the ARG7 family.</text>
</comment>
<accession>A0A835LW82</accession>
<reference evidence="2 3" key="1">
    <citation type="submission" date="2020-10" db="EMBL/GenBank/DDBJ databases">
        <title>The Coptis chinensis genome and diversification of protoberbering-type alkaloids.</title>
        <authorList>
            <person name="Wang B."/>
            <person name="Shu S."/>
            <person name="Song C."/>
            <person name="Liu Y."/>
        </authorList>
    </citation>
    <scope>NUCLEOTIDE SEQUENCE [LARGE SCALE GENOMIC DNA]</scope>
    <source>
        <strain evidence="2">HL-2020</strain>
        <tissue evidence="2">Leaf</tissue>
    </source>
</reference>
<dbReference type="Pfam" id="PF02519">
    <property type="entry name" value="Auxin_inducible"/>
    <property type="match status" value="1"/>
</dbReference>
<evidence type="ECO:0000313" key="2">
    <source>
        <dbReference type="EMBL" id="KAF9601721.1"/>
    </source>
</evidence>
<dbReference type="GO" id="GO:0009733">
    <property type="term" value="P:response to auxin"/>
    <property type="evidence" value="ECO:0007669"/>
    <property type="project" value="InterPro"/>
</dbReference>
<keyword evidence="3" id="KW-1185">Reference proteome</keyword>
<evidence type="ECO:0000313" key="3">
    <source>
        <dbReference type="Proteomes" id="UP000631114"/>
    </source>
</evidence>
<comment type="caution">
    <text evidence="2">The sequence shown here is derived from an EMBL/GenBank/DDBJ whole genome shotgun (WGS) entry which is preliminary data.</text>
</comment>
<dbReference type="InterPro" id="IPR003676">
    <property type="entry name" value="SAUR_fam"/>
</dbReference>
<dbReference type="Proteomes" id="UP000631114">
    <property type="component" value="Unassembled WGS sequence"/>
</dbReference>
<dbReference type="PANTHER" id="PTHR31374:SF216">
    <property type="entry name" value="SAUR-LIKE AUXIN-RESPONSIVE PROTEIN FAMILY"/>
    <property type="match status" value="1"/>
</dbReference>
<evidence type="ECO:0008006" key="4">
    <source>
        <dbReference type="Google" id="ProtNLM"/>
    </source>
</evidence>
<dbReference type="OrthoDB" id="1864078at2759"/>
<proteinExistence type="inferred from homology"/>
<dbReference type="EMBL" id="JADFTS010000006">
    <property type="protein sequence ID" value="KAF9601721.1"/>
    <property type="molecule type" value="Genomic_DNA"/>
</dbReference>
<dbReference type="PANTHER" id="PTHR31374">
    <property type="entry name" value="AUXIN-INDUCED PROTEIN-LIKE-RELATED"/>
    <property type="match status" value="1"/>
</dbReference>
<gene>
    <name evidence="2" type="ORF">IFM89_022708</name>
</gene>
<dbReference type="AlphaFoldDB" id="A0A835LW82"/>
<evidence type="ECO:0000256" key="1">
    <source>
        <dbReference type="ARBA" id="ARBA00006974"/>
    </source>
</evidence>
<organism evidence="2 3">
    <name type="scientific">Coptis chinensis</name>
    <dbReference type="NCBI Taxonomy" id="261450"/>
    <lineage>
        <taxon>Eukaryota</taxon>
        <taxon>Viridiplantae</taxon>
        <taxon>Streptophyta</taxon>
        <taxon>Embryophyta</taxon>
        <taxon>Tracheophyta</taxon>
        <taxon>Spermatophyta</taxon>
        <taxon>Magnoliopsida</taxon>
        <taxon>Ranunculales</taxon>
        <taxon>Ranunculaceae</taxon>
        <taxon>Coptidoideae</taxon>
        <taxon>Coptis</taxon>
    </lineage>
</organism>
<name>A0A835LW82_9MAGN</name>